<dbReference type="EMBL" id="PYNS01000012">
    <property type="protein sequence ID" value="PSV10415.1"/>
    <property type="molecule type" value="Genomic_DNA"/>
</dbReference>
<evidence type="ECO:0000313" key="3">
    <source>
        <dbReference type="Proteomes" id="UP000240530"/>
    </source>
</evidence>
<keyword evidence="1" id="KW-0732">Signal</keyword>
<accession>A0A2T3KUH1</accession>
<gene>
    <name evidence="2" type="ORF">C0W93_11875</name>
</gene>
<evidence type="ECO:0000256" key="1">
    <source>
        <dbReference type="SAM" id="SignalP"/>
    </source>
</evidence>
<dbReference type="AlphaFoldDB" id="A0A2T3KUH1"/>
<reference evidence="2 3" key="1">
    <citation type="submission" date="2018-03" db="EMBL/GenBank/DDBJ databases">
        <title>Whole genome sequencing of Histamine producing bacteria.</title>
        <authorList>
            <person name="Butler K."/>
        </authorList>
    </citation>
    <scope>NUCLEOTIDE SEQUENCE [LARGE SCALE GENOMIC DNA]</scope>
    <source>
        <strain evidence="2 3">Res.4.1</strain>
    </source>
</reference>
<name>A0A2T3KUH1_PHOLD</name>
<evidence type="ECO:0000313" key="2">
    <source>
        <dbReference type="EMBL" id="PSV10415.1"/>
    </source>
</evidence>
<comment type="caution">
    <text evidence="2">The sequence shown here is derived from an EMBL/GenBank/DDBJ whole genome shotgun (WGS) entry which is preliminary data.</text>
</comment>
<organism evidence="2 3">
    <name type="scientific">Photobacterium leiognathi subsp. mandapamensis</name>
    <name type="common">Photobacterium mandapamensis</name>
    <dbReference type="NCBI Taxonomy" id="48408"/>
    <lineage>
        <taxon>Bacteria</taxon>
        <taxon>Pseudomonadati</taxon>
        <taxon>Pseudomonadota</taxon>
        <taxon>Gammaproteobacteria</taxon>
        <taxon>Vibrionales</taxon>
        <taxon>Vibrionaceae</taxon>
        <taxon>Photobacterium</taxon>
    </lineage>
</organism>
<proteinExistence type="predicted"/>
<feature type="chain" id="PRO_5015723319" description="Chalcone isomerase domain-containing protein" evidence="1">
    <location>
        <begin position="22"/>
        <end position="188"/>
    </location>
</feature>
<evidence type="ECO:0008006" key="4">
    <source>
        <dbReference type="Google" id="ProtNLM"/>
    </source>
</evidence>
<protein>
    <recommendedName>
        <fullName evidence="4">Chalcone isomerase domain-containing protein</fullName>
    </recommendedName>
</protein>
<feature type="signal peptide" evidence="1">
    <location>
        <begin position="1"/>
        <end position="21"/>
    </location>
</feature>
<sequence>MRALWLLLSLVVISAPPCALASNQASAITETSNKESAIKRVTSQYPWYQWKTVGQATLTWGLWDIYNSELKTPTGQYSGLDTDSALIIRYLRDIDKDDLLQATNEQWLHLGYSKQQITPWLTTLSAIWPNVKKGDRLIFVQRNGIGQFYQGTQPLGKPLSKSLTRSFIAIWLSPKTDYPKLRKQLINQ</sequence>
<dbReference type="Proteomes" id="UP000240530">
    <property type="component" value="Unassembled WGS sequence"/>
</dbReference>
<dbReference type="RefSeq" id="WP_107185196.1">
    <property type="nucleotide sequence ID" value="NZ_JAWQGC010000001.1"/>
</dbReference>